<dbReference type="InterPro" id="IPR023346">
    <property type="entry name" value="Lysozyme-like_dom_sf"/>
</dbReference>
<accession>A0A178LMD5</accession>
<sequence length="177" mass="19316">MLCAVSAVPGQVAAFDLTGTVWDRPSTQGCRPSPELLYAIALVESKKYAGRMVTPNPYALNIDGKGFHPGTRAEAEKLLREALPRTRAIAVGAMQISLRWNGGEVSDPADLLDLRTNVRTATKVFCGFQKQGGDLALLIGRYHTPNPELVSVARAYGEDVLRVWRRLVLLKQEGEQG</sequence>
<dbReference type="AlphaFoldDB" id="A0A178LMD5"/>
<dbReference type="Proteomes" id="UP000078356">
    <property type="component" value="Unassembled WGS sequence"/>
</dbReference>
<dbReference type="OrthoDB" id="5945995at2"/>
<gene>
    <name evidence="1" type="ORF">A4V15_12255</name>
</gene>
<comment type="caution">
    <text evidence="1">The sequence shown here is derived from an EMBL/GenBank/DDBJ whole genome shotgun (WGS) entry which is preliminary data.</text>
</comment>
<evidence type="ECO:0000313" key="2">
    <source>
        <dbReference type="Proteomes" id="UP000078356"/>
    </source>
</evidence>
<dbReference type="SUPFAM" id="SSF53955">
    <property type="entry name" value="Lysozyme-like"/>
    <property type="match status" value="1"/>
</dbReference>
<dbReference type="EMBL" id="LWCR01000003">
    <property type="protein sequence ID" value="OAN31835.1"/>
    <property type="molecule type" value="Genomic_DNA"/>
</dbReference>
<proteinExistence type="predicted"/>
<evidence type="ECO:0000313" key="1">
    <source>
        <dbReference type="EMBL" id="OAN31835.1"/>
    </source>
</evidence>
<reference evidence="1 2" key="1">
    <citation type="submission" date="2016-04" db="EMBL/GenBank/DDBJ databases">
        <title>Draft Genome Sequences of Staphylococcus capitis Strain H36, S. capitis Strain H65, S. cohnii Strain H62, S. hominis Strain H69, Mycobacterium iranicum Strain H39, Plantibacter sp. Strain H53, Pseudomonas oryzihabitans Strain H72, and Microbacterium sp. Strain H83, isolated from residential settings.</title>
        <authorList>
            <person name="Lymperopoulou D."/>
            <person name="Adams R.I."/>
            <person name="Lindow S."/>
            <person name="Coil D.A."/>
            <person name="Jospin G."/>
            <person name="Eisen J.A."/>
        </authorList>
    </citation>
    <scope>NUCLEOTIDE SEQUENCE [LARGE SCALE GENOMIC DNA]</scope>
    <source>
        <strain evidence="1 2">H72</strain>
    </source>
</reference>
<name>A0A178LMD5_9PSED</name>
<protein>
    <submittedName>
        <fullName evidence="1">Lytic transglycosylase</fullName>
    </submittedName>
</protein>
<organism evidence="1 2">
    <name type="scientific">Pseudomonas oryzihabitans</name>
    <dbReference type="NCBI Taxonomy" id="47885"/>
    <lineage>
        <taxon>Bacteria</taxon>
        <taxon>Pseudomonadati</taxon>
        <taxon>Pseudomonadota</taxon>
        <taxon>Gammaproteobacteria</taxon>
        <taxon>Pseudomonadales</taxon>
        <taxon>Pseudomonadaceae</taxon>
        <taxon>Pseudomonas</taxon>
    </lineage>
</organism>